<comment type="caution">
    <text evidence="10">The sequence shown here is derived from an EMBL/GenBank/DDBJ whole genome shotgun (WGS) entry which is preliminary data.</text>
</comment>
<dbReference type="GO" id="GO:0005737">
    <property type="term" value="C:cytoplasm"/>
    <property type="evidence" value="ECO:0007669"/>
    <property type="project" value="UniProtKB-SubCell"/>
</dbReference>
<dbReference type="AlphaFoldDB" id="A0A2K0U976"/>
<reference evidence="10 11" key="1">
    <citation type="submission" date="2017-02" db="EMBL/GenBank/DDBJ databases">
        <title>Genomes of Trichoderma spp. with biocontrol activity.</title>
        <authorList>
            <person name="Gardiner D."/>
            <person name="Kazan K."/>
            <person name="Vos C."/>
            <person name="Harvey P."/>
        </authorList>
    </citation>
    <scope>NUCLEOTIDE SEQUENCE [LARGE SCALE GENOMIC DNA]</scope>
    <source>
        <strain evidence="10 11">Tr1</strain>
    </source>
</reference>
<feature type="region of interest" description="Disordered" evidence="9">
    <location>
        <begin position="135"/>
        <end position="157"/>
    </location>
</feature>
<evidence type="ECO:0000256" key="7">
    <source>
        <dbReference type="ARBA" id="ARBA00023163"/>
    </source>
</evidence>
<comment type="similarity">
    <text evidence="3">Belongs to the WHI5/NRM1 family.</text>
</comment>
<comment type="subcellular location">
    <subcellularLocation>
        <location evidence="2">Cytoplasm</location>
    </subcellularLocation>
    <subcellularLocation>
        <location evidence="1">Nucleus</location>
    </subcellularLocation>
</comment>
<evidence type="ECO:0000256" key="2">
    <source>
        <dbReference type="ARBA" id="ARBA00004496"/>
    </source>
</evidence>
<evidence type="ECO:0000313" key="11">
    <source>
        <dbReference type="Proteomes" id="UP000236290"/>
    </source>
</evidence>
<gene>
    <name evidence="10" type="ORF">THARTR1_05525</name>
</gene>
<protein>
    <submittedName>
        <fullName evidence="10">Uncharacterized protein</fullName>
    </submittedName>
</protein>
<accession>A0A2K0U976</accession>
<evidence type="ECO:0000256" key="4">
    <source>
        <dbReference type="ARBA" id="ARBA00022490"/>
    </source>
</evidence>
<dbReference type="Proteomes" id="UP000236290">
    <property type="component" value="Unassembled WGS sequence"/>
</dbReference>
<keyword evidence="7" id="KW-0804">Transcription</keyword>
<evidence type="ECO:0000256" key="1">
    <source>
        <dbReference type="ARBA" id="ARBA00004123"/>
    </source>
</evidence>
<evidence type="ECO:0000256" key="6">
    <source>
        <dbReference type="ARBA" id="ARBA00023015"/>
    </source>
</evidence>
<dbReference type="InterPro" id="IPR013734">
    <property type="entry name" value="TF_Nrm1/Whi5"/>
</dbReference>
<evidence type="ECO:0000256" key="8">
    <source>
        <dbReference type="ARBA" id="ARBA00023242"/>
    </source>
</evidence>
<name>A0A2K0U976_TRIHA</name>
<dbReference type="Pfam" id="PF08528">
    <property type="entry name" value="Whi5"/>
    <property type="match status" value="1"/>
</dbReference>
<feature type="region of interest" description="Disordered" evidence="9">
    <location>
        <begin position="89"/>
        <end position="115"/>
    </location>
</feature>
<feature type="compositionally biased region" description="Basic and acidic residues" evidence="9">
    <location>
        <begin position="103"/>
        <end position="115"/>
    </location>
</feature>
<keyword evidence="4" id="KW-0963">Cytoplasm</keyword>
<keyword evidence="5" id="KW-0678">Repressor</keyword>
<evidence type="ECO:0000313" key="10">
    <source>
        <dbReference type="EMBL" id="PNP54318.1"/>
    </source>
</evidence>
<dbReference type="GO" id="GO:0005634">
    <property type="term" value="C:nucleus"/>
    <property type="evidence" value="ECO:0007669"/>
    <property type="project" value="UniProtKB-SubCell"/>
</dbReference>
<keyword evidence="8" id="KW-0539">Nucleus</keyword>
<proteinExistence type="inferred from homology"/>
<evidence type="ECO:0000256" key="9">
    <source>
        <dbReference type="SAM" id="MobiDB-lite"/>
    </source>
</evidence>
<keyword evidence="6" id="KW-0805">Transcription regulation</keyword>
<evidence type="ECO:0000256" key="5">
    <source>
        <dbReference type="ARBA" id="ARBA00022491"/>
    </source>
</evidence>
<dbReference type="EMBL" id="MTYI01000063">
    <property type="protein sequence ID" value="PNP54318.1"/>
    <property type="molecule type" value="Genomic_DNA"/>
</dbReference>
<organism evidence="10 11">
    <name type="scientific">Trichoderma harzianum</name>
    <name type="common">Hypocrea lixii</name>
    <dbReference type="NCBI Taxonomy" id="5544"/>
    <lineage>
        <taxon>Eukaryota</taxon>
        <taxon>Fungi</taxon>
        <taxon>Dikarya</taxon>
        <taxon>Ascomycota</taxon>
        <taxon>Pezizomycotina</taxon>
        <taxon>Sordariomycetes</taxon>
        <taxon>Hypocreomycetidae</taxon>
        <taxon>Hypocreales</taxon>
        <taxon>Hypocreaceae</taxon>
        <taxon>Trichoderma</taxon>
    </lineage>
</organism>
<sequence>MQKAEILRLRLGLAGYKLRTGQTSVPLSQLQRKPLPPSTTTRRRANTFAHAARTNTHTRVRSVDSIPHVPALSQESSVLSVRSDAVTVPASQESVVVETRGNTPDHVDGQEAGNERDKAVLLAISDVDSPSRVFLSSPAPPPVSSLRSTCTGDVDRL</sequence>
<dbReference type="OrthoDB" id="5345625at2759"/>
<evidence type="ECO:0000256" key="3">
    <source>
        <dbReference type="ARBA" id="ARBA00006922"/>
    </source>
</evidence>